<dbReference type="SUPFAM" id="SSF52540">
    <property type="entry name" value="P-loop containing nucleoside triphosphate hydrolases"/>
    <property type="match status" value="2"/>
</dbReference>
<name>A0AAD0S413_9GAMM</name>
<dbReference type="AlphaFoldDB" id="A0AAD0S413"/>
<evidence type="ECO:0000259" key="3">
    <source>
        <dbReference type="Pfam" id="PF13476"/>
    </source>
</evidence>
<feature type="coiled-coil region" evidence="1">
    <location>
        <begin position="535"/>
        <end position="583"/>
    </location>
</feature>
<dbReference type="Gene3D" id="1.10.287.1490">
    <property type="match status" value="1"/>
</dbReference>
<keyword evidence="4" id="KW-0378">Hydrolase</keyword>
<feature type="compositionally biased region" description="Basic and acidic residues" evidence="2">
    <location>
        <begin position="990"/>
        <end position="1000"/>
    </location>
</feature>
<organism evidence="4 5">
    <name type="scientific">Pseudoalteromonas lipolytica</name>
    <dbReference type="NCBI Taxonomy" id="570156"/>
    <lineage>
        <taxon>Bacteria</taxon>
        <taxon>Pseudomonadati</taxon>
        <taxon>Pseudomonadota</taxon>
        <taxon>Gammaproteobacteria</taxon>
        <taxon>Alteromonadales</taxon>
        <taxon>Pseudoalteromonadaceae</taxon>
        <taxon>Pseudoalteromonas</taxon>
    </lineage>
</organism>
<dbReference type="KEGG" id="pdj:D0907_18405"/>
<keyword evidence="1" id="KW-0175">Coiled coil</keyword>
<evidence type="ECO:0000256" key="1">
    <source>
        <dbReference type="SAM" id="Coils"/>
    </source>
</evidence>
<dbReference type="InterPro" id="IPR038729">
    <property type="entry name" value="Rad50/SbcC_AAA"/>
</dbReference>
<feature type="coiled-coil region" evidence="1">
    <location>
        <begin position="737"/>
        <end position="771"/>
    </location>
</feature>
<dbReference type="GO" id="GO:0016887">
    <property type="term" value="F:ATP hydrolysis activity"/>
    <property type="evidence" value="ECO:0007669"/>
    <property type="project" value="InterPro"/>
</dbReference>
<protein>
    <submittedName>
        <fullName evidence="4">Exonuclease SbcD</fullName>
    </submittedName>
</protein>
<evidence type="ECO:0000313" key="4">
    <source>
        <dbReference type="EMBL" id="AXV67288.1"/>
    </source>
</evidence>
<evidence type="ECO:0000313" key="5">
    <source>
        <dbReference type="Proteomes" id="UP000264605"/>
    </source>
</evidence>
<accession>A0AAD0S413</accession>
<dbReference type="Pfam" id="PF13476">
    <property type="entry name" value="AAA_23"/>
    <property type="match status" value="1"/>
</dbReference>
<feature type="coiled-coil region" evidence="1">
    <location>
        <begin position="468"/>
        <end position="495"/>
    </location>
</feature>
<feature type="coiled-coil region" evidence="1">
    <location>
        <begin position="337"/>
        <end position="416"/>
    </location>
</feature>
<dbReference type="GeneID" id="99507459"/>
<keyword evidence="4" id="KW-0269">Exonuclease</keyword>
<feature type="coiled-coil region" evidence="1">
    <location>
        <begin position="624"/>
        <end position="708"/>
    </location>
</feature>
<feature type="domain" description="Rad50/SbcC-type AAA" evidence="3">
    <location>
        <begin position="6"/>
        <end position="257"/>
    </location>
</feature>
<dbReference type="PANTHER" id="PTHR32114:SF2">
    <property type="entry name" value="ABC TRANSPORTER ABCH.3"/>
    <property type="match status" value="1"/>
</dbReference>
<dbReference type="Gene3D" id="3.40.50.300">
    <property type="entry name" value="P-loop containing nucleotide triphosphate hydrolases"/>
    <property type="match status" value="2"/>
</dbReference>
<keyword evidence="4" id="KW-0614">Plasmid</keyword>
<sequence>MKILAIRVHQLASIVDAEVDFTASPLKEAGLFAITGDTGAGKSTLLDAICLALYTKTARLRGDTGNKIDFNGDNIKLNDSRNLLRRGAGLGYAEVDFIGQDKHHYRARLSFSRARNKANGKLQQAQHTLHSLPDENLIADRSNASKEIERIIGLSFDQFSRAVLLAQHEFAAFLKATGDERAQLLECLTGTDKFSRIGQRIFERHREQQQALEQLKLSLANFKVLSPEELAAKQAEHQSLLTKQTELQNQIKQLEQYQTWYKQAAHLSEQITQAEHTKHQAEQQLQQLEDKAKQAKQAQQCLEIKDNRERTATIKAQQVQLVENREQLLKIDHNALISDAEQTLNKHTEQLKQAKQTQKDAQPIISQAREYDKQLAVLNQQAHAQKAQLEKANQHNTELSNKLNTAKAEQQQQHQQQQALTNWLATHAQWQPLAKDWSYYKSELSRFNQLQLRIDKTNQTVKSLQPTVTEQQHSRQQLQKQYQALEHALKTLSEQDASFKDRLNSQSMADIDAQLEAIKHLIEKRQLWQSNQQQLKVWQSQSDTLNQNKQQLQTALSAIGQDVENAQQQLTLCDKNLQQVQLRASEGVSQLRATLKAGEPCAVCGSTEHPFQHNVVNAQFSQLINDFTEQLNSAKQHLNNQQALQQTKSNELTACTQQIASLEGQVSELTDQQNTLKQTMAANRTELNDLTEAQLNERQQQLTSQKQQYFKVLEQQQQLQTSLTAKQAEFNQKGQALHAAEQKLSETQLQLNTEQTRLNELNAEHQQLHTTLDDTFKNAPWWQQLNEQQVSLETIAEDVQRYQTKLQQSDELTKALTSTEQTIAHLLPQQHEAAEAKAKCTAQLAHTENEQADLHEKRIALFADANMSVDEYIAQLEQAIDSLQQTVQQAQQHLSNAVKARDEHAIQISHLTMREKELSDEQAALEKRFTQWFSEFKAQHPSLSEDAITTLLSISSESIKQTLNEHHAAENALKETQAALKQLHSSQSAHLKDQPKHSESDTETELANAVNAQQHTNQSLMQVGSELHTHQQNSQALADKQQLLVQQQKRYEHWHLLNKVLGDASGKTMRNLAQTQTLKILLHYANSHLHTLNKRYKLTAIGQTLDIAIIDKDMADEQRSVNTLSGGESFLVSLALALGLASLSSNKVQINSLFIDEGFGTLDSETLSIAMDALDSLQAQGRKVGVISHVSEMTERVATQVHVAKKPGGYSTISVI</sequence>
<proteinExistence type="predicted"/>
<gene>
    <name evidence="4" type="ORF">D0907_18405</name>
</gene>
<feature type="coiled-coil region" evidence="1">
    <location>
        <begin position="869"/>
        <end position="900"/>
    </location>
</feature>
<dbReference type="Pfam" id="PF13558">
    <property type="entry name" value="SbcC_Walker_B"/>
    <property type="match status" value="1"/>
</dbReference>
<geneLocation type="plasmid" evidence="4 5">
    <name>unnamed1</name>
</geneLocation>
<dbReference type="GO" id="GO:0006302">
    <property type="term" value="P:double-strand break repair"/>
    <property type="evidence" value="ECO:0007669"/>
    <property type="project" value="InterPro"/>
</dbReference>
<feature type="coiled-coil region" evidence="1">
    <location>
        <begin position="230"/>
        <end position="305"/>
    </location>
</feature>
<evidence type="ECO:0000256" key="2">
    <source>
        <dbReference type="SAM" id="MobiDB-lite"/>
    </source>
</evidence>
<keyword evidence="4" id="KW-0540">Nuclease</keyword>
<dbReference type="RefSeq" id="WP_118844980.1">
    <property type="nucleotide sequence ID" value="NZ_CP032091.1"/>
</dbReference>
<dbReference type="Proteomes" id="UP000264605">
    <property type="component" value="Plasmid unnamed1"/>
</dbReference>
<reference evidence="4 5" key="1">
    <citation type="submission" date="2018-08" db="EMBL/GenBank/DDBJ databases">
        <title>Draft genome sequence of Pseudoalteromonas donghaensis HJ51.</title>
        <authorList>
            <person name="Oh J."/>
            <person name="Roh D."/>
        </authorList>
    </citation>
    <scope>NUCLEOTIDE SEQUENCE [LARGE SCALE GENOMIC DNA]</scope>
    <source>
        <strain evidence="4 5">HJ51</strain>
        <plasmid evidence="4 5">unnamed1</plasmid>
    </source>
</reference>
<dbReference type="GO" id="GO:0004527">
    <property type="term" value="F:exonuclease activity"/>
    <property type="evidence" value="ECO:0007669"/>
    <property type="project" value="UniProtKB-KW"/>
</dbReference>
<dbReference type="EMBL" id="CP032091">
    <property type="protein sequence ID" value="AXV67288.1"/>
    <property type="molecule type" value="Genomic_DNA"/>
</dbReference>
<dbReference type="InterPro" id="IPR027417">
    <property type="entry name" value="P-loop_NTPase"/>
</dbReference>
<dbReference type="PANTHER" id="PTHR32114">
    <property type="entry name" value="ABC TRANSPORTER ABCH.3"/>
    <property type="match status" value="1"/>
</dbReference>
<feature type="region of interest" description="Disordered" evidence="2">
    <location>
        <begin position="979"/>
        <end position="1006"/>
    </location>
</feature>